<dbReference type="OrthoDB" id="278338at2759"/>
<keyword evidence="6" id="KW-0106">Calcium</keyword>
<keyword evidence="12" id="KW-1185">Reference proteome</keyword>
<evidence type="ECO:0000256" key="2">
    <source>
        <dbReference type="ARBA" id="ARBA00005653"/>
    </source>
</evidence>
<dbReference type="AlphaFoldDB" id="A0A9Q0GR70"/>
<keyword evidence="8" id="KW-0406">Ion transport</keyword>
<evidence type="ECO:0000313" key="11">
    <source>
        <dbReference type="EMBL" id="KAJ4952258.1"/>
    </source>
</evidence>
<reference evidence="11" key="1">
    <citation type="journal article" date="2023" name="Plant J.">
        <title>The genome of the king protea, Protea cynaroides.</title>
        <authorList>
            <person name="Chang J."/>
            <person name="Duong T.A."/>
            <person name="Schoeman C."/>
            <person name="Ma X."/>
            <person name="Roodt D."/>
            <person name="Barker N."/>
            <person name="Li Z."/>
            <person name="Van de Peer Y."/>
            <person name="Mizrachi E."/>
        </authorList>
    </citation>
    <scope>NUCLEOTIDE SEQUENCE</scope>
    <source>
        <tissue evidence="11">Young leaves</tissue>
    </source>
</reference>
<evidence type="ECO:0000256" key="6">
    <source>
        <dbReference type="ARBA" id="ARBA00022837"/>
    </source>
</evidence>
<sequence>MLAGFVGILQVAKAIEAINPISMAHPTDSRRKELEEKVAIDEQADSLVQRELWAGLGFLVVYTAAFMKLTFWELGCDGADMLQCDVRLLHGRLYLLPEDFQGSFNLRGSTRDVLLPSRSG</sequence>
<comment type="similarity">
    <text evidence="2">Belongs to the MCU (TC 1.A.77) family.</text>
</comment>
<dbReference type="EMBL" id="JAMYWD010000012">
    <property type="protein sequence ID" value="KAJ4952258.1"/>
    <property type="molecule type" value="Genomic_DNA"/>
</dbReference>
<keyword evidence="9" id="KW-0472">Membrane</keyword>
<gene>
    <name evidence="11" type="ORF">NE237_029090</name>
</gene>
<dbReference type="PANTHER" id="PTHR13462">
    <property type="entry name" value="CALCIUM UNIPORTER PROTEIN, MITOCHONDRIAL"/>
    <property type="match status" value="1"/>
</dbReference>
<protein>
    <recommendedName>
        <fullName evidence="10">Calcium uniporter protein C-terminal domain-containing protein</fullName>
    </recommendedName>
</protein>
<dbReference type="PANTHER" id="PTHR13462:SF31">
    <property type="entry name" value="CALCIUM UNIPORTER PROTEIN 1, MITOCHONDRIAL"/>
    <property type="match status" value="1"/>
</dbReference>
<evidence type="ECO:0000256" key="5">
    <source>
        <dbReference type="ARBA" id="ARBA00022692"/>
    </source>
</evidence>
<evidence type="ECO:0000313" key="12">
    <source>
        <dbReference type="Proteomes" id="UP001141806"/>
    </source>
</evidence>
<evidence type="ECO:0000256" key="4">
    <source>
        <dbReference type="ARBA" id="ARBA00022568"/>
    </source>
</evidence>
<name>A0A9Q0GR70_9MAGN</name>
<organism evidence="11 12">
    <name type="scientific">Protea cynaroides</name>
    <dbReference type="NCBI Taxonomy" id="273540"/>
    <lineage>
        <taxon>Eukaryota</taxon>
        <taxon>Viridiplantae</taxon>
        <taxon>Streptophyta</taxon>
        <taxon>Embryophyta</taxon>
        <taxon>Tracheophyta</taxon>
        <taxon>Spermatophyta</taxon>
        <taxon>Magnoliopsida</taxon>
        <taxon>Proteales</taxon>
        <taxon>Proteaceae</taxon>
        <taxon>Protea</taxon>
    </lineage>
</organism>
<dbReference type="InterPro" id="IPR039055">
    <property type="entry name" value="MCU_fam"/>
</dbReference>
<dbReference type="Proteomes" id="UP001141806">
    <property type="component" value="Unassembled WGS sequence"/>
</dbReference>
<comment type="subcellular location">
    <subcellularLocation>
        <location evidence="1">Membrane</location>
        <topology evidence="1">Multi-pass membrane protein</topology>
    </subcellularLocation>
</comment>
<keyword evidence="4" id="KW-0109">Calcium transport</keyword>
<keyword evidence="3" id="KW-0813">Transport</keyword>
<feature type="domain" description="Calcium uniporter protein C-terminal" evidence="10">
    <location>
        <begin position="32"/>
        <end position="75"/>
    </location>
</feature>
<evidence type="ECO:0000256" key="7">
    <source>
        <dbReference type="ARBA" id="ARBA00022989"/>
    </source>
</evidence>
<dbReference type="GO" id="GO:0015292">
    <property type="term" value="F:uniporter activity"/>
    <property type="evidence" value="ECO:0007669"/>
    <property type="project" value="TreeGrafter"/>
</dbReference>
<evidence type="ECO:0000256" key="9">
    <source>
        <dbReference type="ARBA" id="ARBA00023136"/>
    </source>
</evidence>
<keyword evidence="5" id="KW-0812">Transmembrane</keyword>
<evidence type="ECO:0000256" key="1">
    <source>
        <dbReference type="ARBA" id="ARBA00004141"/>
    </source>
</evidence>
<dbReference type="GO" id="GO:0051560">
    <property type="term" value="P:mitochondrial calcium ion homeostasis"/>
    <property type="evidence" value="ECO:0007669"/>
    <property type="project" value="InterPro"/>
</dbReference>
<dbReference type="GO" id="GO:0005262">
    <property type="term" value="F:calcium channel activity"/>
    <property type="evidence" value="ECO:0007669"/>
    <property type="project" value="TreeGrafter"/>
</dbReference>
<dbReference type="Pfam" id="PF04678">
    <property type="entry name" value="MCU"/>
    <property type="match status" value="1"/>
</dbReference>
<proteinExistence type="inferred from homology"/>
<evidence type="ECO:0000259" key="10">
    <source>
        <dbReference type="Pfam" id="PF04678"/>
    </source>
</evidence>
<evidence type="ECO:0000256" key="3">
    <source>
        <dbReference type="ARBA" id="ARBA00022448"/>
    </source>
</evidence>
<dbReference type="InterPro" id="IPR006769">
    <property type="entry name" value="MCU_C"/>
</dbReference>
<dbReference type="GO" id="GO:0036444">
    <property type="term" value="P:calcium import into the mitochondrion"/>
    <property type="evidence" value="ECO:0007669"/>
    <property type="project" value="TreeGrafter"/>
</dbReference>
<dbReference type="GO" id="GO:1990246">
    <property type="term" value="C:uniplex complex"/>
    <property type="evidence" value="ECO:0007669"/>
    <property type="project" value="TreeGrafter"/>
</dbReference>
<evidence type="ECO:0000256" key="8">
    <source>
        <dbReference type="ARBA" id="ARBA00023065"/>
    </source>
</evidence>
<comment type="caution">
    <text evidence="11">The sequence shown here is derived from an EMBL/GenBank/DDBJ whole genome shotgun (WGS) entry which is preliminary data.</text>
</comment>
<keyword evidence="7" id="KW-1133">Transmembrane helix</keyword>
<accession>A0A9Q0GR70</accession>